<dbReference type="EMBL" id="SRLO01000197">
    <property type="protein sequence ID" value="TNN67952.1"/>
    <property type="molecule type" value="Genomic_DNA"/>
</dbReference>
<accession>A0A4Z2HSY4</accession>
<gene>
    <name evidence="2" type="ORF">EYF80_021921</name>
</gene>
<name>A0A4Z2HSY4_9TELE</name>
<evidence type="ECO:0000313" key="2">
    <source>
        <dbReference type="EMBL" id="TNN67952.1"/>
    </source>
</evidence>
<comment type="caution">
    <text evidence="2">The sequence shown here is derived from an EMBL/GenBank/DDBJ whole genome shotgun (WGS) entry which is preliminary data.</text>
</comment>
<reference evidence="2 3" key="1">
    <citation type="submission" date="2019-03" db="EMBL/GenBank/DDBJ databases">
        <title>First draft genome of Liparis tanakae, snailfish: a comprehensive survey of snailfish specific genes.</title>
        <authorList>
            <person name="Kim W."/>
            <person name="Song I."/>
            <person name="Jeong J.-H."/>
            <person name="Kim D."/>
            <person name="Kim S."/>
            <person name="Ryu S."/>
            <person name="Song J.Y."/>
            <person name="Lee S.K."/>
        </authorList>
    </citation>
    <scope>NUCLEOTIDE SEQUENCE [LARGE SCALE GENOMIC DNA]</scope>
    <source>
        <tissue evidence="2">Muscle</tissue>
    </source>
</reference>
<feature type="compositionally biased region" description="Polar residues" evidence="1">
    <location>
        <begin position="22"/>
        <end position="33"/>
    </location>
</feature>
<proteinExistence type="predicted"/>
<feature type="region of interest" description="Disordered" evidence="1">
    <location>
        <begin position="1"/>
        <end position="34"/>
    </location>
</feature>
<sequence length="199" mass="21596">MSALAVSTAMSAPRFKKRHTSLGKQSDKGNATCTKRRGQEVKILQIQCDAPLTEDTAWISGVLDSSAALTQLTLAPWARASAMTGKFCRAAERYSNAPGCSPLRSSSSSSTVALLGLGLSAGRCPVRSSARFLLSLDRLTTGFLPVSGSLWMNFFSTYFERIHDSLSPLEGQKRQSREEEKNRAGRDSDLFILLSSVNK</sequence>
<evidence type="ECO:0000256" key="1">
    <source>
        <dbReference type="SAM" id="MobiDB-lite"/>
    </source>
</evidence>
<keyword evidence="3" id="KW-1185">Reference proteome</keyword>
<dbReference type="Proteomes" id="UP000314294">
    <property type="component" value="Unassembled WGS sequence"/>
</dbReference>
<evidence type="ECO:0000313" key="3">
    <source>
        <dbReference type="Proteomes" id="UP000314294"/>
    </source>
</evidence>
<dbReference type="AlphaFoldDB" id="A0A4Z2HSY4"/>
<organism evidence="2 3">
    <name type="scientific">Liparis tanakae</name>
    <name type="common">Tanaka's snailfish</name>
    <dbReference type="NCBI Taxonomy" id="230148"/>
    <lineage>
        <taxon>Eukaryota</taxon>
        <taxon>Metazoa</taxon>
        <taxon>Chordata</taxon>
        <taxon>Craniata</taxon>
        <taxon>Vertebrata</taxon>
        <taxon>Euteleostomi</taxon>
        <taxon>Actinopterygii</taxon>
        <taxon>Neopterygii</taxon>
        <taxon>Teleostei</taxon>
        <taxon>Neoteleostei</taxon>
        <taxon>Acanthomorphata</taxon>
        <taxon>Eupercaria</taxon>
        <taxon>Perciformes</taxon>
        <taxon>Cottioidei</taxon>
        <taxon>Cottales</taxon>
        <taxon>Liparidae</taxon>
        <taxon>Liparis</taxon>
    </lineage>
</organism>
<protein>
    <submittedName>
        <fullName evidence="2">Uncharacterized protein</fullName>
    </submittedName>
</protein>